<evidence type="ECO:0000313" key="6">
    <source>
        <dbReference type="Proteomes" id="UP000507962"/>
    </source>
</evidence>
<dbReference type="InterPro" id="IPR015421">
    <property type="entry name" value="PyrdxlP-dep_Trfase_major"/>
</dbReference>
<evidence type="ECO:0000256" key="2">
    <source>
        <dbReference type="ARBA" id="ARBA00006966"/>
    </source>
</evidence>
<dbReference type="Proteomes" id="UP000507962">
    <property type="component" value="Unassembled WGS sequence"/>
</dbReference>
<evidence type="ECO:0000256" key="3">
    <source>
        <dbReference type="ARBA" id="ARBA00022898"/>
    </source>
</evidence>
<dbReference type="InterPro" id="IPR001597">
    <property type="entry name" value="ArAA_b-elim_lyase/Thr_aldolase"/>
</dbReference>
<evidence type="ECO:0000259" key="4">
    <source>
        <dbReference type="Pfam" id="PF01212"/>
    </source>
</evidence>
<dbReference type="Gene3D" id="3.40.640.10">
    <property type="entry name" value="Type I PLP-dependent aspartate aminotransferase-like (Major domain)"/>
    <property type="match status" value="1"/>
</dbReference>
<dbReference type="SUPFAM" id="SSF53383">
    <property type="entry name" value="PLP-dependent transferases"/>
    <property type="match status" value="1"/>
</dbReference>
<sequence>MQDEMISLASDNHAGAHPEIVSAVAAAAAGTAGAYGTDPWTAVAAERFKKVFGKEASAFLVMTGTAANILSIDAVTRPFEAVLISDCAHLHMDECGAPERFTGSKFITVPSEQGKLTVEGLRPWVEREPDYHRVQPKVVSITQTTEYGTVYSVDEIKTICEYAHDNGLLVHMDGSRISNAAASLGLDFPAFTKDAGVDFLSFGGTKNGMMFGEAVVFFTPEFDEAFQYSRMQGMQLVSKMRFVGAQFEAFLKDGLWRRNALHANAMARKIADALKGAPGVTITQPVDANAVFAVLPADMIETLQQRFHFHVWNNQTNEVRLMASFASTENEIQAFAEAVKAIA</sequence>
<dbReference type="AlphaFoldDB" id="A0A4V6IL16"/>
<dbReference type="Gene3D" id="3.90.1150.10">
    <property type="entry name" value="Aspartate Aminotransferase, domain 1"/>
    <property type="match status" value="1"/>
</dbReference>
<comment type="cofactor">
    <cofactor evidence="1">
        <name>pyridoxal 5'-phosphate</name>
        <dbReference type="ChEBI" id="CHEBI:597326"/>
    </cofactor>
</comment>
<evidence type="ECO:0000256" key="1">
    <source>
        <dbReference type="ARBA" id="ARBA00001933"/>
    </source>
</evidence>
<keyword evidence="6" id="KW-1185">Reference proteome</keyword>
<dbReference type="RefSeq" id="WP_218950945.1">
    <property type="nucleotide sequence ID" value="NZ_CAADHO010000001.1"/>
</dbReference>
<dbReference type="InterPro" id="IPR015422">
    <property type="entry name" value="PyrdxlP-dep_Trfase_small"/>
</dbReference>
<gene>
    <name evidence="5" type="ORF">MSL71_8960</name>
</gene>
<dbReference type="Pfam" id="PF01212">
    <property type="entry name" value="Beta_elim_lyase"/>
    <property type="match status" value="1"/>
</dbReference>
<protein>
    <submittedName>
        <fullName evidence="5">Pyridoxal phosphate-dependent transferase</fullName>
    </submittedName>
</protein>
<dbReference type="GO" id="GO:0016829">
    <property type="term" value="F:lyase activity"/>
    <property type="evidence" value="ECO:0007669"/>
    <property type="project" value="InterPro"/>
</dbReference>
<dbReference type="GO" id="GO:0006520">
    <property type="term" value="P:amino acid metabolic process"/>
    <property type="evidence" value="ECO:0007669"/>
    <property type="project" value="InterPro"/>
</dbReference>
<keyword evidence="3" id="KW-0663">Pyridoxal phosphate</keyword>
<organism evidence="5 6">
    <name type="scientific">Desulfoluna butyratoxydans</name>
    <dbReference type="NCBI Taxonomy" id="231438"/>
    <lineage>
        <taxon>Bacteria</taxon>
        <taxon>Pseudomonadati</taxon>
        <taxon>Thermodesulfobacteriota</taxon>
        <taxon>Desulfobacteria</taxon>
        <taxon>Desulfobacterales</taxon>
        <taxon>Desulfolunaceae</taxon>
        <taxon>Desulfoluna</taxon>
    </lineage>
</organism>
<dbReference type="InterPro" id="IPR015424">
    <property type="entry name" value="PyrdxlP-dep_Trfase"/>
</dbReference>
<dbReference type="GO" id="GO:0016740">
    <property type="term" value="F:transferase activity"/>
    <property type="evidence" value="ECO:0007669"/>
    <property type="project" value="UniProtKB-KW"/>
</dbReference>
<dbReference type="PANTHER" id="PTHR48097:SF5">
    <property type="entry name" value="LOW SPECIFICITY L-THREONINE ALDOLASE"/>
    <property type="match status" value="1"/>
</dbReference>
<dbReference type="PANTHER" id="PTHR48097">
    <property type="entry name" value="L-THREONINE ALDOLASE-RELATED"/>
    <property type="match status" value="1"/>
</dbReference>
<feature type="domain" description="Aromatic amino acid beta-eliminating lyase/threonine aldolase" evidence="4">
    <location>
        <begin position="8"/>
        <end position="295"/>
    </location>
</feature>
<comment type="similarity">
    <text evidence="2">Belongs to the threonine aldolase family.</text>
</comment>
<reference evidence="5 6" key="1">
    <citation type="submission" date="2019-03" db="EMBL/GenBank/DDBJ databases">
        <authorList>
            <person name="Nijsse B."/>
        </authorList>
    </citation>
    <scope>NUCLEOTIDE SEQUENCE [LARGE SCALE GENOMIC DNA]</scope>
    <source>
        <strain evidence="5">Desulfoluna butyratoxydans MSL71</strain>
    </source>
</reference>
<evidence type="ECO:0000313" key="5">
    <source>
        <dbReference type="EMBL" id="VFQ43268.1"/>
    </source>
</evidence>
<dbReference type="EMBL" id="CAADHO010000001">
    <property type="protein sequence ID" value="VFQ43268.1"/>
    <property type="molecule type" value="Genomic_DNA"/>
</dbReference>
<proteinExistence type="inferred from homology"/>
<keyword evidence="5" id="KW-0808">Transferase</keyword>
<name>A0A4V6IL16_9BACT</name>
<accession>A0A4V6IL16</accession>